<dbReference type="GO" id="GO:0051213">
    <property type="term" value="F:dioxygenase activity"/>
    <property type="evidence" value="ECO:0007669"/>
    <property type="project" value="UniProtKB-KW"/>
</dbReference>
<gene>
    <name evidence="10" type="ordered locus">YPA_1988</name>
</gene>
<dbReference type="GO" id="GO:0009437">
    <property type="term" value="P:carnitine metabolic process"/>
    <property type="evidence" value="ECO:0007669"/>
    <property type="project" value="UniProtKB-UniRule"/>
</dbReference>
<comment type="similarity">
    <text evidence="7">Belongs to the PDR/VanB family. CntB subfamily.</text>
</comment>
<keyword evidence="5 7" id="KW-0408">Iron</keyword>
<dbReference type="InterPro" id="IPR039003">
    <property type="entry name" value="Carnitine_monoox_B"/>
</dbReference>
<dbReference type="PANTHER" id="PTHR47354">
    <property type="entry name" value="NADH OXIDOREDUCTASE HCR"/>
    <property type="match status" value="1"/>
</dbReference>
<evidence type="ECO:0000256" key="7">
    <source>
        <dbReference type="HAMAP-Rule" id="MF_02098"/>
    </source>
</evidence>
<proteinExistence type="inferred from homology"/>
<evidence type="ECO:0000313" key="11">
    <source>
        <dbReference type="Proteomes" id="UP000001971"/>
    </source>
</evidence>
<dbReference type="Gene3D" id="3.40.50.80">
    <property type="entry name" value="Nucleotide-binding domain of ferredoxin-NADP reductase (FNR) module"/>
    <property type="match status" value="1"/>
</dbReference>
<evidence type="ECO:0000313" key="10">
    <source>
        <dbReference type="EMBL" id="ABG13954.1"/>
    </source>
</evidence>
<reference evidence="10 11" key="1">
    <citation type="journal article" date="2006" name="J. Bacteriol.">
        <title>Complete genome sequence of Yersinia pestis strains Antiqua and Nepal516: evidence of gene reduction in an emerging pathogen.</title>
        <authorList>
            <person name="Chain P.S."/>
            <person name="Hu P."/>
            <person name="Malfatti S.A."/>
            <person name="Radnedge L."/>
            <person name="Larimer F."/>
            <person name="Vergez L.M."/>
            <person name="Worsham P."/>
            <person name="Chu M.C."/>
            <person name="Andersen G.L."/>
        </authorList>
    </citation>
    <scope>NUCLEOTIDE SEQUENCE [LARGE SCALE GENOMIC DNA]</scope>
    <source>
        <strain evidence="10 11">Antiqua</strain>
    </source>
</reference>
<dbReference type="PANTHER" id="PTHR47354:SF1">
    <property type="entry name" value="CARNITINE MONOOXYGENASE REDUCTASE SUBUNIT"/>
    <property type="match status" value="1"/>
</dbReference>
<feature type="binding site" evidence="7">
    <location>
        <position position="278"/>
    </location>
    <ligand>
        <name>[2Fe-2S] cluster</name>
        <dbReference type="ChEBI" id="CHEBI:190135"/>
    </ligand>
</feature>
<comment type="cofactor">
    <cofactor evidence="7">
        <name>FMN</name>
        <dbReference type="ChEBI" id="CHEBI:58210"/>
    </cofactor>
</comment>
<keyword evidence="7" id="KW-0520">NAD</keyword>
<dbReference type="InterPro" id="IPR039261">
    <property type="entry name" value="FNR_nucleotide-bd"/>
</dbReference>
<feature type="binding site" evidence="7">
    <location>
        <position position="308"/>
    </location>
    <ligand>
        <name>[2Fe-2S] cluster</name>
        <dbReference type="ChEBI" id="CHEBI:190135"/>
    </ligand>
</feature>
<dbReference type="Gene3D" id="3.10.20.30">
    <property type="match status" value="1"/>
</dbReference>
<dbReference type="SUPFAM" id="SSF54292">
    <property type="entry name" value="2Fe-2S ferredoxin-like"/>
    <property type="match status" value="1"/>
</dbReference>
<feature type="domain" description="2Fe-2S ferredoxin-type" evidence="8">
    <location>
        <begin position="233"/>
        <end position="321"/>
    </location>
</feature>
<organism evidence="10 11">
    <name type="scientific">Yersinia pestis bv. Antiqua (strain Antiqua)</name>
    <dbReference type="NCBI Taxonomy" id="360102"/>
    <lineage>
        <taxon>Bacteria</taxon>
        <taxon>Pseudomonadati</taxon>
        <taxon>Pseudomonadota</taxon>
        <taxon>Gammaproteobacteria</taxon>
        <taxon>Enterobacterales</taxon>
        <taxon>Yersiniaceae</taxon>
        <taxon>Yersinia</taxon>
    </lineage>
</organism>
<keyword evidence="3 7" id="KW-0479">Metal-binding</keyword>
<dbReference type="Pfam" id="PF00111">
    <property type="entry name" value="Fer2"/>
    <property type="match status" value="1"/>
</dbReference>
<feature type="domain" description="FAD-binding FR-type" evidence="9">
    <location>
        <begin position="4"/>
        <end position="109"/>
    </location>
</feature>
<feature type="binding site" evidence="7">
    <location>
        <position position="275"/>
    </location>
    <ligand>
        <name>[2Fe-2S] cluster</name>
        <dbReference type="ChEBI" id="CHEBI:190135"/>
    </ligand>
</feature>
<dbReference type="Gene3D" id="2.40.30.10">
    <property type="entry name" value="Translation factors"/>
    <property type="match status" value="1"/>
</dbReference>
<comment type="subunit">
    <text evidence="7">Composed of an oxygenase subunit and a reductase subunit.</text>
</comment>
<evidence type="ECO:0000259" key="8">
    <source>
        <dbReference type="PROSITE" id="PS51085"/>
    </source>
</evidence>
<keyword evidence="6 7" id="KW-0411">Iron-sulfur</keyword>
<dbReference type="PRINTS" id="PR00409">
    <property type="entry name" value="PHDIOXRDTASE"/>
</dbReference>
<dbReference type="HAMAP" id="MF_02098">
    <property type="entry name" value="Carnitine_monoox_B"/>
    <property type="match status" value="1"/>
</dbReference>
<dbReference type="InterPro" id="IPR050415">
    <property type="entry name" value="MRET"/>
</dbReference>
<dbReference type="EC" id="1.14.13.239" evidence="7"/>
<dbReference type="GO" id="GO:0051537">
    <property type="term" value="F:2 iron, 2 sulfur cluster binding"/>
    <property type="evidence" value="ECO:0007669"/>
    <property type="project" value="UniProtKB-UniRule"/>
</dbReference>
<name>A0A0E1NT16_YERPA</name>
<sequence>MASHQMFDVVVSKIEVITSDVKRFTLTAGNDRPLPIFEGGSHILVQIPLGEKNLSNAYSLMNSPFETHRYQIAVRLSEHSRGGADFMHHHVKVGDKLRVSGPNNLFPLVPEAQRHLLIAGGIGITPFISQLYELERRQDHYHLHYCFRCCDDNAFQSELENSAFAKHLSCHISSQGSRLDVVRLLMDCEPETHIYTCGSVSLNNAVKTAATQRGIPQTYLHFEQFTAENQRGGEFTLVLARSGVELNVGCDMTILQAIENSHAAQVECLCREGICGTCETAILEGEADHRDRYLTDEEKKSQKSILICCSRAKGARLVLDL</sequence>
<protein>
    <recommendedName>
        <fullName evidence="7">Carnitine monooxygenase reductase subunit</fullName>
        <ecNumber evidence="7">1.14.13.239</ecNumber>
    </recommendedName>
    <alternativeName>
        <fullName evidence="7">Carnitine monooxygenase beta subunit</fullName>
    </alternativeName>
</protein>
<dbReference type="Proteomes" id="UP000001971">
    <property type="component" value="Chromosome"/>
</dbReference>
<dbReference type="EMBL" id="CP000308">
    <property type="protein sequence ID" value="ABG13954.1"/>
    <property type="molecule type" value="Genomic_DNA"/>
</dbReference>
<dbReference type="GO" id="GO:0046872">
    <property type="term" value="F:metal ion binding"/>
    <property type="evidence" value="ECO:0007669"/>
    <property type="project" value="UniProtKB-KW"/>
</dbReference>
<evidence type="ECO:0000256" key="5">
    <source>
        <dbReference type="ARBA" id="ARBA00023004"/>
    </source>
</evidence>
<dbReference type="InterPro" id="IPR001041">
    <property type="entry name" value="2Fe-2S_ferredoxin-type"/>
</dbReference>
<evidence type="ECO:0000256" key="3">
    <source>
        <dbReference type="ARBA" id="ARBA00022723"/>
    </source>
</evidence>
<keyword evidence="10" id="KW-0223">Dioxygenase</keyword>
<comment type="catalytic activity">
    <reaction evidence="7">
        <text>(R)-carnitine + NADH + O2 + H(+) = (3R)-3-hydroxy-4-oxobutanoate + trimethylamine + NAD(+) + H2O</text>
        <dbReference type="Rhea" id="RHEA:55396"/>
        <dbReference type="ChEBI" id="CHEBI:15377"/>
        <dbReference type="ChEBI" id="CHEBI:15378"/>
        <dbReference type="ChEBI" id="CHEBI:15379"/>
        <dbReference type="ChEBI" id="CHEBI:16347"/>
        <dbReference type="ChEBI" id="CHEBI:57540"/>
        <dbReference type="ChEBI" id="CHEBI:57945"/>
        <dbReference type="ChEBI" id="CHEBI:58389"/>
        <dbReference type="ChEBI" id="CHEBI:138809"/>
        <dbReference type="EC" id="1.14.13.239"/>
    </reaction>
</comment>
<comment type="function">
    <text evidence="7">Converts carnitine to trimethylamine and malic semialdehyde.</text>
</comment>
<dbReference type="CDD" id="cd00207">
    <property type="entry name" value="fer2"/>
    <property type="match status" value="1"/>
</dbReference>
<dbReference type="HOGENOM" id="CLU_003827_17_0_6"/>
<dbReference type="CDD" id="cd06185">
    <property type="entry name" value="PDR_like"/>
    <property type="match status" value="1"/>
</dbReference>
<dbReference type="KEGG" id="ypa:YPA_1988"/>
<comment type="catalytic activity">
    <reaction evidence="7">
        <text>(R)-carnitine + NADPH + O2 + H(+) = (3R)-3-hydroxy-4-oxobutanoate + trimethylamine + NADP(+) + H2O</text>
        <dbReference type="Rhea" id="RHEA:55368"/>
        <dbReference type="ChEBI" id="CHEBI:15377"/>
        <dbReference type="ChEBI" id="CHEBI:15378"/>
        <dbReference type="ChEBI" id="CHEBI:15379"/>
        <dbReference type="ChEBI" id="CHEBI:16347"/>
        <dbReference type="ChEBI" id="CHEBI:57783"/>
        <dbReference type="ChEBI" id="CHEBI:58349"/>
        <dbReference type="ChEBI" id="CHEBI:58389"/>
        <dbReference type="ChEBI" id="CHEBI:138809"/>
        <dbReference type="EC" id="1.14.13.239"/>
    </reaction>
</comment>
<dbReference type="PROSITE" id="PS51085">
    <property type="entry name" value="2FE2S_FER_2"/>
    <property type="match status" value="1"/>
</dbReference>
<dbReference type="PATRIC" id="fig|360102.15.peg.610"/>
<comment type="pathway">
    <text evidence="7">Amine and polyamine metabolism; carnitine metabolism.</text>
</comment>
<keyword evidence="1 7" id="KW-0285">Flavoprotein</keyword>
<keyword evidence="7" id="KW-0521">NADP</keyword>
<dbReference type="InterPro" id="IPR036010">
    <property type="entry name" value="2Fe-2S_ferredoxin-like_sf"/>
</dbReference>
<evidence type="ECO:0000256" key="1">
    <source>
        <dbReference type="ARBA" id="ARBA00022630"/>
    </source>
</evidence>
<dbReference type="GO" id="GO:0016709">
    <property type="term" value="F:oxidoreductase activity, acting on paired donors, with incorporation or reduction of molecular oxygen, NAD(P)H as one donor, and incorporation of one atom of oxygen"/>
    <property type="evidence" value="ECO:0007669"/>
    <property type="project" value="UniProtKB-UniRule"/>
</dbReference>
<accession>A0A0E1NT16</accession>
<dbReference type="InterPro" id="IPR006058">
    <property type="entry name" value="2Fe2S_fd_BS"/>
</dbReference>
<dbReference type="AlphaFoldDB" id="A0A0E1NT16"/>
<comment type="cofactor">
    <cofactor evidence="7">
        <name>[2Fe-2S] cluster</name>
        <dbReference type="ChEBI" id="CHEBI:190135"/>
    </cofactor>
    <text evidence="7">Binds 1 2Fe-2S cluster.</text>
</comment>
<dbReference type="PROSITE" id="PS00197">
    <property type="entry name" value="2FE2S_FER_1"/>
    <property type="match status" value="1"/>
</dbReference>
<dbReference type="RefSeq" id="WP_002213817.1">
    <property type="nucleotide sequence ID" value="NC_008150.1"/>
</dbReference>
<keyword evidence="7" id="KW-0288">FMN</keyword>
<evidence type="ECO:0000256" key="4">
    <source>
        <dbReference type="ARBA" id="ARBA00023002"/>
    </source>
</evidence>
<evidence type="ECO:0000256" key="6">
    <source>
        <dbReference type="ARBA" id="ARBA00023014"/>
    </source>
</evidence>
<dbReference type="GeneID" id="57976192"/>
<dbReference type="PROSITE" id="PS51384">
    <property type="entry name" value="FAD_FR"/>
    <property type="match status" value="1"/>
</dbReference>
<feature type="binding site" evidence="7">
    <location>
        <position position="270"/>
    </location>
    <ligand>
        <name>[2Fe-2S] cluster</name>
        <dbReference type="ChEBI" id="CHEBI:190135"/>
    </ligand>
</feature>
<dbReference type="SUPFAM" id="SSF52343">
    <property type="entry name" value="Ferredoxin reductase-like, C-terminal NADP-linked domain"/>
    <property type="match status" value="1"/>
</dbReference>
<keyword evidence="2 7" id="KW-0001">2Fe-2S</keyword>
<evidence type="ECO:0000259" key="9">
    <source>
        <dbReference type="PROSITE" id="PS51384"/>
    </source>
</evidence>
<dbReference type="InterPro" id="IPR017927">
    <property type="entry name" value="FAD-bd_FR_type"/>
</dbReference>
<evidence type="ECO:0000256" key="2">
    <source>
        <dbReference type="ARBA" id="ARBA00022714"/>
    </source>
</evidence>
<dbReference type="InterPro" id="IPR008333">
    <property type="entry name" value="Cbr1-like_FAD-bd_dom"/>
</dbReference>
<dbReference type="Pfam" id="PF00970">
    <property type="entry name" value="FAD_binding_6"/>
    <property type="match status" value="1"/>
</dbReference>
<keyword evidence="4 7" id="KW-0560">Oxidoreductase</keyword>
<dbReference type="UniPathway" id="UPA00117"/>
<dbReference type="InterPro" id="IPR012675">
    <property type="entry name" value="Beta-grasp_dom_sf"/>
</dbReference>
<dbReference type="SUPFAM" id="SSF63380">
    <property type="entry name" value="Riboflavin synthase domain-like"/>
    <property type="match status" value="1"/>
</dbReference>
<dbReference type="InterPro" id="IPR017938">
    <property type="entry name" value="Riboflavin_synthase-like_b-brl"/>
</dbReference>